<evidence type="ECO:0000256" key="7">
    <source>
        <dbReference type="ARBA" id="ARBA00022989"/>
    </source>
</evidence>
<dbReference type="PANTHER" id="PTHR32502:SF8">
    <property type="entry name" value="N-ACETYLGALACTOSAMINE PERMEASE IIC COMPONENT 1"/>
    <property type="match status" value="1"/>
</dbReference>
<dbReference type="InterPro" id="IPR004700">
    <property type="entry name" value="PTS_IIC_man"/>
</dbReference>
<evidence type="ECO:0000256" key="4">
    <source>
        <dbReference type="ARBA" id="ARBA00022597"/>
    </source>
</evidence>
<evidence type="ECO:0000256" key="3">
    <source>
        <dbReference type="ARBA" id="ARBA00022475"/>
    </source>
</evidence>
<dbReference type="InterPro" id="IPR050303">
    <property type="entry name" value="GatZ_KbaZ_carbometab"/>
</dbReference>
<dbReference type="Pfam" id="PF03609">
    <property type="entry name" value="EII-Sor"/>
    <property type="match status" value="1"/>
</dbReference>
<dbReference type="GO" id="GO:0009401">
    <property type="term" value="P:phosphoenolpyruvate-dependent sugar phosphotransferase system"/>
    <property type="evidence" value="ECO:0007669"/>
    <property type="project" value="UniProtKB-KW"/>
</dbReference>
<dbReference type="PANTHER" id="PTHR32502">
    <property type="entry name" value="N-ACETYLGALACTOSAMINE PERMEASE II COMPONENT-RELATED"/>
    <property type="match status" value="1"/>
</dbReference>
<evidence type="ECO:0000256" key="9">
    <source>
        <dbReference type="SAM" id="Phobius"/>
    </source>
</evidence>
<feature type="transmembrane region" description="Helical" evidence="9">
    <location>
        <begin position="101"/>
        <end position="127"/>
    </location>
</feature>
<feature type="transmembrane region" description="Helical" evidence="9">
    <location>
        <begin position="6"/>
        <end position="28"/>
    </location>
</feature>
<dbReference type="AlphaFoldDB" id="A0AAU7QF17"/>
<reference evidence="10" key="1">
    <citation type="submission" date="2024-06" db="EMBL/GenBank/DDBJ databases">
        <authorList>
            <person name="Coelho C."/>
            <person name="Bento M."/>
            <person name="Garcia E."/>
            <person name="Camelo A."/>
            <person name="Brandao I."/>
            <person name="Espirito Santo C."/>
            <person name="Trovao J."/>
            <person name="Verissimo A."/>
            <person name="Costa J."/>
            <person name="Tiago I."/>
        </authorList>
    </citation>
    <scope>NUCLEOTIDE SEQUENCE</scope>
    <source>
        <strain evidence="10">KWT182</strain>
    </source>
</reference>
<keyword evidence="2" id="KW-0813">Transport</keyword>
<dbReference type="GO" id="GO:0005886">
    <property type="term" value="C:plasma membrane"/>
    <property type="evidence" value="ECO:0007669"/>
    <property type="project" value="UniProtKB-SubCell"/>
</dbReference>
<keyword evidence="7 9" id="KW-1133">Transmembrane helix</keyword>
<feature type="transmembrane region" description="Helical" evidence="9">
    <location>
        <begin position="216"/>
        <end position="245"/>
    </location>
</feature>
<keyword evidence="5" id="KW-0598">Phosphotransferase system</keyword>
<feature type="transmembrane region" description="Helical" evidence="9">
    <location>
        <begin position="148"/>
        <end position="171"/>
    </location>
</feature>
<dbReference type="PROSITE" id="PS51106">
    <property type="entry name" value="PTS_EIIC_TYPE_4"/>
    <property type="match status" value="1"/>
</dbReference>
<sequence length="266" mass="28820">MIDINVFQAALIGLFCYLGALTTPWLLGLTGGWYTLSRPLVAAFITGLIVGDVQQAIIIGVAVQTVYIAFVSPGNAMPQDLNFVSWLALPLAILSGQDAKVAVTLAATIGVAGTIIFNFTMLSNVIWNSRADKALAAGDKRAWQRNAILIPQVSNFIVRFVPVFIACLYGPRYIEALVNIMPAAVMHVVTVFGGVLPAVGIAMLMRQAIIERSMLIYFLFGFVCVVFLKVNMLALVIISLLLALIHYKYKPAGTSHSANNPDEEEF</sequence>
<feature type="transmembrane region" description="Helical" evidence="9">
    <location>
        <begin position="183"/>
        <end position="204"/>
    </location>
</feature>
<keyword evidence="4 10" id="KW-0762">Sugar transport</keyword>
<evidence type="ECO:0000313" key="10">
    <source>
        <dbReference type="EMBL" id="XBS71522.1"/>
    </source>
</evidence>
<evidence type="ECO:0000256" key="1">
    <source>
        <dbReference type="ARBA" id="ARBA00004651"/>
    </source>
</evidence>
<keyword evidence="3" id="KW-1003">Cell membrane</keyword>
<organism evidence="10">
    <name type="scientific">Acerihabitans sp. KWT182</name>
    <dbReference type="NCBI Taxonomy" id="3157919"/>
    <lineage>
        <taxon>Bacteria</taxon>
        <taxon>Pseudomonadati</taxon>
        <taxon>Pseudomonadota</taxon>
        <taxon>Gammaproteobacteria</taxon>
        <taxon>Enterobacterales</taxon>
        <taxon>Pectobacteriaceae</taxon>
        <taxon>Acerihabitans</taxon>
    </lineage>
</organism>
<keyword evidence="6 9" id="KW-0812">Transmembrane</keyword>
<protein>
    <submittedName>
        <fullName evidence="10">PTS sugar transporter subunit IIC</fullName>
    </submittedName>
</protein>
<name>A0AAU7QF17_9GAMM</name>
<comment type="subcellular location">
    <subcellularLocation>
        <location evidence="1">Cell membrane</location>
        <topology evidence="1">Multi-pass membrane protein</topology>
    </subcellularLocation>
</comment>
<gene>
    <name evidence="10" type="ORF">ABK905_11710</name>
</gene>
<proteinExistence type="predicted"/>
<feature type="transmembrane region" description="Helical" evidence="9">
    <location>
        <begin position="40"/>
        <end position="70"/>
    </location>
</feature>
<evidence type="ECO:0000256" key="6">
    <source>
        <dbReference type="ARBA" id="ARBA00022692"/>
    </source>
</evidence>
<accession>A0AAU7QF17</accession>
<evidence type="ECO:0000256" key="5">
    <source>
        <dbReference type="ARBA" id="ARBA00022683"/>
    </source>
</evidence>
<keyword evidence="8 9" id="KW-0472">Membrane</keyword>
<evidence type="ECO:0000256" key="2">
    <source>
        <dbReference type="ARBA" id="ARBA00022448"/>
    </source>
</evidence>
<evidence type="ECO:0000256" key="8">
    <source>
        <dbReference type="ARBA" id="ARBA00023136"/>
    </source>
</evidence>
<dbReference type="EMBL" id="CP157947">
    <property type="protein sequence ID" value="XBS71522.1"/>
    <property type="molecule type" value="Genomic_DNA"/>
</dbReference>